<organism evidence="1 2">
    <name type="scientific">Parapedobacter pyrenivorans</name>
    <dbReference type="NCBI Taxonomy" id="1305674"/>
    <lineage>
        <taxon>Bacteria</taxon>
        <taxon>Pseudomonadati</taxon>
        <taxon>Bacteroidota</taxon>
        <taxon>Sphingobacteriia</taxon>
        <taxon>Sphingobacteriales</taxon>
        <taxon>Sphingobacteriaceae</taxon>
        <taxon>Parapedobacter</taxon>
    </lineage>
</organism>
<gene>
    <name evidence="1" type="ORF">GCM10007415_05600</name>
</gene>
<reference evidence="1" key="2">
    <citation type="submission" date="2020-09" db="EMBL/GenBank/DDBJ databases">
        <authorList>
            <person name="Sun Q."/>
            <person name="Zhou Y."/>
        </authorList>
    </citation>
    <scope>NUCLEOTIDE SEQUENCE</scope>
    <source>
        <strain evidence="1">CGMCC 1.12195</strain>
    </source>
</reference>
<dbReference type="Gene3D" id="3.20.20.80">
    <property type="entry name" value="Glycosidases"/>
    <property type="match status" value="1"/>
</dbReference>
<keyword evidence="2" id="KW-1185">Reference proteome</keyword>
<dbReference type="Proteomes" id="UP000660862">
    <property type="component" value="Unassembled WGS sequence"/>
</dbReference>
<dbReference type="RefSeq" id="WP_188504408.1">
    <property type="nucleotide sequence ID" value="NZ_BMER01000001.1"/>
</dbReference>
<dbReference type="InterPro" id="IPR032719">
    <property type="entry name" value="WbsX"/>
</dbReference>
<dbReference type="PANTHER" id="PTHR41244">
    <property type="entry name" value="RHAMNAN SYNTHESIS F"/>
    <property type="match status" value="1"/>
</dbReference>
<sequence>MSIKPIAMYLPQYHAIPENDAWWGKGFTEWTNVRKAKPRFRGHYQPHLPGNLGYYDLRQLEVMATQAELAKAYGVHGFCYYHYWFNGKLLLQQPLEQMLAAGKPDMPFCLCWANENWSRRWDGRDHDLLIEQHYSLEDDREHIRYLIRYFRDDRYIKINGNPVYVMYRPELHPEIKNATDIWREEVRRAGFDGLYLIGVENFMKGVDPVTHGFDAAMEFAPDFPCHGPKYLKRFPIKYLATKLLHNLSLSRSGFFENHVYSYDRLVDNMLSKPPATYKQFRTVCPSWDNAARRATNATIFHGSTPAKFKSWVRQIANYTLDRFEGDEQLFFINAWNEWGEGCHLEPDQRFGVEYLQALKEGLES</sequence>
<evidence type="ECO:0000313" key="1">
    <source>
        <dbReference type="EMBL" id="GGG76643.1"/>
    </source>
</evidence>
<evidence type="ECO:0000313" key="2">
    <source>
        <dbReference type="Proteomes" id="UP000660862"/>
    </source>
</evidence>
<comment type="caution">
    <text evidence="1">The sequence shown here is derived from an EMBL/GenBank/DDBJ whole genome shotgun (WGS) entry which is preliminary data.</text>
</comment>
<name>A0A917HDU6_9SPHI</name>
<proteinExistence type="predicted"/>
<dbReference type="EMBL" id="BMER01000001">
    <property type="protein sequence ID" value="GGG76643.1"/>
    <property type="molecule type" value="Genomic_DNA"/>
</dbReference>
<protein>
    <recommendedName>
        <fullName evidence="3">Glycosyltransferase WbsX</fullName>
    </recommendedName>
</protein>
<dbReference type="PANTHER" id="PTHR41244:SF1">
    <property type="entry name" value="GLYCOSYLTRANSFERASE"/>
    <property type="match status" value="1"/>
</dbReference>
<dbReference type="CDD" id="cd11579">
    <property type="entry name" value="Glyco_tran_WbsX"/>
    <property type="match status" value="1"/>
</dbReference>
<dbReference type="AlphaFoldDB" id="A0A917HDU6"/>
<dbReference type="Pfam" id="PF14307">
    <property type="entry name" value="Glyco_tran_WbsX"/>
    <property type="match status" value="1"/>
</dbReference>
<accession>A0A917HDU6</accession>
<reference evidence="1" key="1">
    <citation type="journal article" date="2014" name="Int. J. Syst. Evol. Microbiol.">
        <title>Complete genome sequence of Corynebacterium casei LMG S-19264T (=DSM 44701T), isolated from a smear-ripened cheese.</title>
        <authorList>
            <consortium name="US DOE Joint Genome Institute (JGI-PGF)"/>
            <person name="Walter F."/>
            <person name="Albersmeier A."/>
            <person name="Kalinowski J."/>
            <person name="Ruckert C."/>
        </authorList>
    </citation>
    <scope>NUCLEOTIDE SEQUENCE</scope>
    <source>
        <strain evidence="1">CGMCC 1.12195</strain>
    </source>
</reference>
<evidence type="ECO:0008006" key="3">
    <source>
        <dbReference type="Google" id="ProtNLM"/>
    </source>
</evidence>